<keyword evidence="1" id="KW-0472">Membrane</keyword>
<name>A0ABS4TK74_9PSEU</name>
<proteinExistence type="predicted"/>
<keyword evidence="1" id="KW-0812">Transmembrane</keyword>
<feature type="transmembrane region" description="Helical" evidence="1">
    <location>
        <begin position="20"/>
        <end position="41"/>
    </location>
</feature>
<evidence type="ECO:0000256" key="1">
    <source>
        <dbReference type="SAM" id="Phobius"/>
    </source>
</evidence>
<accession>A0ABS4TK74</accession>
<dbReference type="Proteomes" id="UP001519332">
    <property type="component" value="Unassembled WGS sequence"/>
</dbReference>
<protein>
    <recommendedName>
        <fullName evidence="4">DUF4407 domain-containing protein</fullName>
    </recommendedName>
</protein>
<feature type="transmembrane region" description="Helical" evidence="1">
    <location>
        <begin position="62"/>
        <end position="80"/>
    </location>
</feature>
<dbReference type="RefSeq" id="WP_209642086.1">
    <property type="nucleotide sequence ID" value="NZ_JAGINW010000001.1"/>
</dbReference>
<feature type="transmembrane region" description="Helical" evidence="1">
    <location>
        <begin position="245"/>
        <end position="271"/>
    </location>
</feature>
<reference evidence="2 3" key="1">
    <citation type="submission" date="2021-03" db="EMBL/GenBank/DDBJ databases">
        <title>Sequencing the genomes of 1000 actinobacteria strains.</title>
        <authorList>
            <person name="Klenk H.-P."/>
        </authorList>
    </citation>
    <scope>NUCLEOTIDE SEQUENCE [LARGE SCALE GENOMIC DNA]</scope>
    <source>
        <strain evidence="2 3">DSM 46670</strain>
    </source>
</reference>
<dbReference type="Pfam" id="PF14362">
    <property type="entry name" value="DUF4407"/>
    <property type="match status" value="1"/>
</dbReference>
<sequence>MFAFAEAALALPPICFGVHLSPAFVPVALVATVLVFWFVNMRTAAAVDKNAPLVVLPRARRWFALGVALVITYAAMSWAFDTKIEEALQPAAIPGRITEIDNLQKEKEALRGIAEQPVPTPDKDADVGGIQQRIDVATKEFGDAKREELCELDGTCGTRVPGQGKAYFEKVAYSLQVKGRMDALSADLASAKKAAESRFAQRVQDKSRAVDRMADIDRRLREFPASSGEKRSWLGALWTVGEQQAFWMILISVGTLGLSVAIDLSGFRLIARRVYRRTRNRTEFADEAAEQIDTDHWHPDARPVADFLRGRDER</sequence>
<organism evidence="2 3">
    <name type="scientific">Kibdelosporangium banguiense</name>
    <dbReference type="NCBI Taxonomy" id="1365924"/>
    <lineage>
        <taxon>Bacteria</taxon>
        <taxon>Bacillati</taxon>
        <taxon>Actinomycetota</taxon>
        <taxon>Actinomycetes</taxon>
        <taxon>Pseudonocardiales</taxon>
        <taxon>Pseudonocardiaceae</taxon>
        <taxon>Kibdelosporangium</taxon>
    </lineage>
</organism>
<comment type="caution">
    <text evidence="2">The sequence shown here is derived from an EMBL/GenBank/DDBJ whole genome shotgun (WGS) entry which is preliminary data.</text>
</comment>
<evidence type="ECO:0000313" key="3">
    <source>
        <dbReference type="Proteomes" id="UP001519332"/>
    </source>
</evidence>
<dbReference type="InterPro" id="IPR025519">
    <property type="entry name" value="DUF4407"/>
</dbReference>
<keyword evidence="3" id="KW-1185">Reference proteome</keyword>
<gene>
    <name evidence="2" type="ORF">JOF56_005195</name>
</gene>
<evidence type="ECO:0008006" key="4">
    <source>
        <dbReference type="Google" id="ProtNLM"/>
    </source>
</evidence>
<dbReference type="EMBL" id="JAGINW010000001">
    <property type="protein sequence ID" value="MBP2324810.1"/>
    <property type="molecule type" value="Genomic_DNA"/>
</dbReference>
<keyword evidence="1" id="KW-1133">Transmembrane helix</keyword>
<evidence type="ECO:0000313" key="2">
    <source>
        <dbReference type="EMBL" id="MBP2324810.1"/>
    </source>
</evidence>